<name>A0A4P8XU14_9BACL</name>
<feature type="region of interest" description="Disordered" evidence="2">
    <location>
        <begin position="109"/>
        <end position="132"/>
    </location>
</feature>
<feature type="compositionally biased region" description="Low complexity" evidence="2">
    <location>
        <begin position="115"/>
        <end position="125"/>
    </location>
</feature>
<keyword evidence="4" id="KW-1185">Reference proteome</keyword>
<evidence type="ECO:0000313" key="4">
    <source>
        <dbReference type="Proteomes" id="UP000300879"/>
    </source>
</evidence>
<dbReference type="InterPro" id="IPR009293">
    <property type="entry name" value="UPF0478"/>
</dbReference>
<dbReference type="EMBL" id="CP040396">
    <property type="protein sequence ID" value="QCT04259.1"/>
    <property type="molecule type" value="Genomic_DNA"/>
</dbReference>
<keyword evidence="1" id="KW-0175">Coiled coil</keyword>
<evidence type="ECO:0008006" key="5">
    <source>
        <dbReference type="Google" id="ProtNLM"/>
    </source>
</evidence>
<dbReference type="PANTHER" id="PTHR40070">
    <property type="entry name" value="UPF0478 PROTEIN YTXG"/>
    <property type="match status" value="1"/>
</dbReference>
<reference evidence="3 4" key="1">
    <citation type="submission" date="2019-05" db="EMBL/GenBank/DDBJ databases">
        <authorList>
            <person name="Chen C."/>
        </authorList>
    </citation>
    <scope>NUCLEOTIDE SEQUENCE [LARGE SCALE GENOMIC DNA]</scope>
    <source>
        <strain evidence="3 4">HB172198</strain>
    </source>
</reference>
<accession>A0A4P8XU14</accession>
<evidence type="ECO:0000256" key="1">
    <source>
        <dbReference type="SAM" id="Coils"/>
    </source>
</evidence>
<gene>
    <name evidence="3" type="ORF">E6C60_3549</name>
</gene>
<protein>
    <recommendedName>
        <fullName evidence="5">DUF948 domain-containing protein</fullName>
    </recommendedName>
</protein>
<dbReference type="KEGG" id="palo:E6C60_3549"/>
<dbReference type="RefSeq" id="WP_138226997.1">
    <property type="nucleotide sequence ID" value="NZ_CP040396.1"/>
</dbReference>
<dbReference type="PANTHER" id="PTHR40070:SF1">
    <property type="entry name" value="UPF0478 PROTEIN YTXG"/>
    <property type="match status" value="1"/>
</dbReference>
<evidence type="ECO:0000256" key="2">
    <source>
        <dbReference type="SAM" id="MobiDB-lite"/>
    </source>
</evidence>
<feature type="coiled-coil region" evidence="1">
    <location>
        <begin position="32"/>
        <end position="59"/>
    </location>
</feature>
<evidence type="ECO:0000313" key="3">
    <source>
        <dbReference type="EMBL" id="QCT04259.1"/>
    </source>
</evidence>
<dbReference type="Pfam" id="PF06103">
    <property type="entry name" value="DUF948"/>
    <property type="match status" value="1"/>
</dbReference>
<sequence length="175" mass="19279">MLTQISIAVIAVAFAVLVFFLIKTLKAATVSLDKVTQTLQEVQKTIDELSYEVKQTIRNTNDITVDVQHKMKQIDPVMNTVKNLGEALSEVTYAVKEVSAGVVSKFRQSRENKSKSGSLPQPSSSAVTPSERTVQSYNAVYSDSSSGSTSNVSKWLNYVDAAAGIWNKFRRQKAR</sequence>
<dbReference type="OrthoDB" id="22069at2"/>
<proteinExistence type="predicted"/>
<organism evidence="3 4">
    <name type="scientific">Paenibacillus algicola</name>
    <dbReference type="NCBI Taxonomy" id="2565926"/>
    <lineage>
        <taxon>Bacteria</taxon>
        <taxon>Bacillati</taxon>
        <taxon>Bacillota</taxon>
        <taxon>Bacilli</taxon>
        <taxon>Bacillales</taxon>
        <taxon>Paenibacillaceae</taxon>
        <taxon>Paenibacillus</taxon>
    </lineage>
</organism>
<dbReference type="Proteomes" id="UP000300879">
    <property type="component" value="Chromosome"/>
</dbReference>
<dbReference type="AlphaFoldDB" id="A0A4P8XU14"/>